<organism evidence="2 3">
    <name type="scientific">Pseudidiomarina maritima</name>
    <dbReference type="NCBI Taxonomy" id="519453"/>
    <lineage>
        <taxon>Bacteria</taxon>
        <taxon>Pseudomonadati</taxon>
        <taxon>Pseudomonadota</taxon>
        <taxon>Gammaproteobacteria</taxon>
        <taxon>Alteromonadales</taxon>
        <taxon>Idiomarinaceae</taxon>
        <taxon>Pseudidiomarina</taxon>
    </lineage>
</organism>
<feature type="chain" id="PRO_5011550416" evidence="1">
    <location>
        <begin position="22"/>
        <end position="169"/>
    </location>
</feature>
<sequence>MKTKWIATLLYLVSLTCAAGATDLIGQRYQDFQRDFPEFKELSGSCLLGCKYSIDSVKDLSTEERLIILSKKTQGSKRWEIVDVLESPQGRAAVSNCTENYSSFKQMQATTPGVMPSSDNFVALISSASEKDQDNKLWLKATQVFLIDTESHTFREISNDDVYCYVGIG</sequence>
<evidence type="ECO:0000313" key="3">
    <source>
        <dbReference type="Proteomes" id="UP000199424"/>
    </source>
</evidence>
<protein>
    <submittedName>
        <fullName evidence="2">Uncharacterized protein</fullName>
    </submittedName>
</protein>
<keyword evidence="3" id="KW-1185">Reference proteome</keyword>
<evidence type="ECO:0000256" key="1">
    <source>
        <dbReference type="SAM" id="SignalP"/>
    </source>
</evidence>
<dbReference type="RefSeq" id="WP_092858322.1">
    <property type="nucleotide sequence ID" value="NZ_FOYU01000004.1"/>
</dbReference>
<proteinExistence type="predicted"/>
<name>A0A1I6HTV7_9GAMM</name>
<keyword evidence="1" id="KW-0732">Signal</keyword>
<feature type="signal peptide" evidence="1">
    <location>
        <begin position="1"/>
        <end position="21"/>
    </location>
</feature>
<reference evidence="3" key="1">
    <citation type="submission" date="2016-10" db="EMBL/GenBank/DDBJ databases">
        <authorList>
            <person name="Varghese N."/>
            <person name="Submissions S."/>
        </authorList>
    </citation>
    <scope>NUCLEOTIDE SEQUENCE [LARGE SCALE GENOMIC DNA]</scope>
    <source>
        <strain evidence="3">CGMCC 1.7285</strain>
    </source>
</reference>
<accession>A0A1I6HTV7</accession>
<gene>
    <name evidence="2" type="ORF">SAMN04488070_2098</name>
</gene>
<dbReference type="Proteomes" id="UP000199424">
    <property type="component" value="Unassembled WGS sequence"/>
</dbReference>
<dbReference type="AlphaFoldDB" id="A0A1I6HTV7"/>
<evidence type="ECO:0000313" key="2">
    <source>
        <dbReference type="EMBL" id="SFR57895.1"/>
    </source>
</evidence>
<dbReference type="EMBL" id="FOYU01000004">
    <property type="protein sequence ID" value="SFR57895.1"/>
    <property type="molecule type" value="Genomic_DNA"/>
</dbReference>